<dbReference type="RefSeq" id="WP_421928536.1">
    <property type="nucleotide sequence ID" value="NZ_CACRUU010000061.1"/>
</dbReference>
<evidence type="ECO:0000313" key="1">
    <source>
        <dbReference type="EMBL" id="VYU04883.1"/>
    </source>
</evidence>
<accession>A0A6N3BWA5</accession>
<proteinExistence type="predicted"/>
<reference evidence="1" key="1">
    <citation type="submission" date="2019-11" db="EMBL/GenBank/DDBJ databases">
        <authorList>
            <person name="Feng L."/>
        </authorList>
    </citation>
    <scope>NUCLEOTIDE SEQUENCE</scope>
    <source>
        <strain evidence="1">RgnavusLFYP36</strain>
    </source>
</reference>
<name>A0A6N3BWA5_MEDGN</name>
<gene>
    <name evidence="1" type="ORF">RGLFYP36_00455</name>
</gene>
<dbReference type="InterPro" id="IPR011664">
    <property type="entry name" value="Abi_system_AbiD/AbiF-like"/>
</dbReference>
<sequence length="313" mass="37822">MNRKRFLTYDEQISFLSEQKQLIIEDQEYAKRILFQTGYFALVNGYKRIFKNPQTNKFQVGVRFEDVYGMYCFDRNLRSILLKYILICEQTIKSSLSYHFCQIYGEDQKAYLNPINYLQSENHSRIIKKLIQKMSVQLNENSSYYYIRHYVKRYQSVPFWVLVNTLTLGQVSKMYSCQKSRVKIQICKDFGEIRENELERMLSIMTKFRNVCAHNDRLFNFKTQDALPDLLIHQMLQIPRRLGRYCCGKEDLFAQVIILKMLLQEEDFEWFYTELKQCFQRHSVYETILYQMGFPENWKEIANIKCRNDKDTL</sequence>
<dbReference type="EMBL" id="CACRUU010000061">
    <property type="protein sequence ID" value="VYU04883.1"/>
    <property type="molecule type" value="Genomic_DNA"/>
</dbReference>
<dbReference type="AlphaFoldDB" id="A0A6N3BWA5"/>
<dbReference type="Pfam" id="PF07751">
    <property type="entry name" value="Abi_2"/>
    <property type="match status" value="1"/>
</dbReference>
<organism evidence="1">
    <name type="scientific">Mediterraneibacter gnavus</name>
    <name type="common">Ruminococcus gnavus</name>
    <dbReference type="NCBI Taxonomy" id="33038"/>
    <lineage>
        <taxon>Bacteria</taxon>
        <taxon>Bacillati</taxon>
        <taxon>Bacillota</taxon>
        <taxon>Clostridia</taxon>
        <taxon>Lachnospirales</taxon>
        <taxon>Lachnospiraceae</taxon>
        <taxon>Mediterraneibacter</taxon>
    </lineage>
</organism>
<protein>
    <submittedName>
        <fullName evidence="1">Abi-like protein</fullName>
    </submittedName>
</protein>